<reference evidence="8 9" key="1">
    <citation type="submission" date="2021-01" db="EMBL/GenBank/DDBJ databases">
        <title>Whole genome shotgun sequence of Plantactinospora mayteni NBRC 109088.</title>
        <authorList>
            <person name="Komaki H."/>
            <person name="Tamura T."/>
        </authorList>
    </citation>
    <scope>NUCLEOTIDE SEQUENCE [LARGE SCALE GENOMIC DNA]</scope>
    <source>
        <strain evidence="8 9">NBRC 109088</strain>
    </source>
</reference>
<keyword evidence="9" id="KW-1185">Reference proteome</keyword>
<dbReference type="PANTHER" id="PTHR43808">
    <property type="entry name" value="ACETYLORNITHINE DEACETYLASE"/>
    <property type="match status" value="1"/>
</dbReference>
<gene>
    <name evidence="8" type="ORF">Pma05_05790</name>
</gene>
<dbReference type="Gene3D" id="3.40.630.10">
    <property type="entry name" value="Zn peptidases"/>
    <property type="match status" value="2"/>
</dbReference>
<keyword evidence="7" id="KW-0170">Cobalt</keyword>
<accession>A0ABQ4EIE1</accession>
<evidence type="ECO:0000256" key="6">
    <source>
        <dbReference type="ARBA" id="ARBA00023154"/>
    </source>
</evidence>
<evidence type="ECO:0000256" key="3">
    <source>
        <dbReference type="ARBA" id="ARBA00022723"/>
    </source>
</evidence>
<dbReference type="Pfam" id="PF01546">
    <property type="entry name" value="Peptidase_M20"/>
    <property type="match status" value="1"/>
</dbReference>
<evidence type="ECO:0000256" key="4">
    <source>
        <dbReference type="ARBA" id="ARBA00022801"/>
    </source>
</evidence>
<dbReference type="InterPro" id="IPR050072">
    <property type="entry name" value="Peptidase_M20A"/>
</dbReference>
<sequence length="347" mass="35922">MISPVDLLTDLVAIPSPSYAEHEVAACLVGHLHRLGFAAHLDAAGNAVGVLDRGPGPSVLLLGHIDTVPGGPPLRVTADAVHGRGAVDAKGPMAALTCGAARATGFRGRLIVVGAVEEETPGSRGAMAVRDNLPRPDAVIVGEPSGWSDVVLGYKGKLDLRVRADCPGAHPSAPYPRAVELAARAWAVLLEEIGADPADPASAHRNFADPAATLTLLRGDPEHAEAEMSVRTPPGFDVGACVAAVRARVPAATVTVLNSVRACRVRRGDPVVRALSGAIRAEGGEPGAKVKTATSDMNTLSEVWSVPMATYGPGDSRLDHSDDEHIRIDDFLRGVAVVERALTSLSL</sequence>
<evidence type="ECO:0000256" key="5">
    <source>
        <dbReference type="ARBA" id="ARBA00022833"/>
    </source>
</evidence>
<dbReference type="EMBL" id="BONX01000003">
    <property type="protein sequence ID" value="GIG94006.1"/>
    <property type="molecule type" value="Genomic_DNA"/>
</dbReference>
<dbReference type="RefSeq" id="WP_203855671.1">
    <property type="nucleotide sequence ID" value="NZ_BAAAZQ010000002.1"/>
</dbReference>
<dbReference type="Proteomes" id="UP000621500">
    <property type="component" value="Unassembled WGS sequence"/>
</dbReference>
<organism evidence="8 9">
    <name type="scientific">Plantactinospora mayteni</name>
    <dbReference type="NCBI Taxonomy" id="566021"/>
    <lineage>
        <taxon>Bacteria</taxon>
        <taxon>Bacillati</taxon>
        <taxon>Actinomycetota</taxon>
        <taxon>Actinomycetes</taxon>
        <taxon>Micromonosporales</taxon>
        <taxon>Micromonosporaceae</taxon>
        <taxon>Plantactinospora</taxon>
    </lineage>
</organism>
<dbReference type="PANTHER" id="PTHR43808:SF28">
    <property type="entry name" value="[LYSW]-LYSINE_[LYSW]-ORNITHINE HYDROLASE"/>
    <property type="match status" value="1"/>
</dbReference>
<name>A0ABQ4EIE1_9ACTN</name>
<evidence type="ECO:0000256" key="7">
    <source>
        <dbReference type="ARBA" id="ARBA00023285"/>
    </source>
</evidence>
<dbReference type="InterPro" id="IPR001261">
    <property type="entry name" value="ArgE/DapE_CS"/>
</dbReference>
<dbReference type="InterPro" id="IPR002933">
    <property type="entry name" value="Peptidase_M20"/>
</dbReference>
<keyword evidence="6" id="KW-0457">Lysine biosynthesis</keyword>
<keyword evidence="3" id="KW-0479">Metal-binding</keyword>
<keyword evidence="1" id="KW-0963">Cytoplasm</keyword>
<evidence type="ECO:0000256" key="2">
    <source>
        <dbReference type="ARBA" id="ARBA00022605"/>
    </source>
</evidence>
<keyword evidence="4" id="KW-0378">Hydrolase</keyword>
<dbReference type="PROSITE" id="PS00758">
    <property type="entry name" value="ARGE_DAPE_CPG2_1"/>
    <property type="match status" value="1"/>
</dbReference>
<dbReference type="HAMAP" id="MF_01120">
    <property type="entry name" value="LysK"/>
    <property type="match status" value="1"/>
</dbReference>
<evidence type="ECO:0000256" key="1">
    <source>
        <dbReference type="ARBA" id="ARBA00022490"/>
    </source>
</evidence>
<dbReference type="InterPro" id="IPR010175">
    <property type="entry name" value="LysK"/>
</dbReference>
<evidence type="ECO:0000313" key="8">
    <source>
        <dbReference type="EMBL" id="GIG94006.1"/>
    </source>
</evidence>
<comment type="caution">
    <text evidence="8">The sequence shown here is derived from an EMBL/GenBank/DDBJ whole genome shotgun (WGS) entry which is preliminary data.</text>
</comment>
<keyword evidence="5" id="KW-0862">Zinc</keyword>
<keyword evidence="2" id="KW-0028">Amino-acid biosynthesis</keyword>
<evidence type="ECO:0000313" key="9">
    <source>
        <dbReference type="Proteomes" id="UP000621500"/>
    </source>
</evidence>
<dbReference type="NCBIfam" id="TIGR01902">
    <property type="entry name" value="dapE-lys-deAc"/>
    <property type="match status" value="1"/>
</dbReference>
<proteinExistence type="inferred from homology"/>
<dbReference type="SUPFAM" id="SSF53187">
    <property type="entry name" value="Zn-dependent exopeptidases"/>
    <property type="match status" value="1"/>
</dbReference>
<protein>
    <submittedName>
        <fullName evidence="8">Acetyl-lysine deacetylase</fullName>
    </submittedName>
</protein>